<evidence type="ECO:0000313" key="4">
    <source>
        <dbReference type="EMBL" id="RBP38378.1"/>
    </source>
</evidence>
<sequence>MNTPQQVSRALLLALGLTCTAVLTGCGALVVGGAAAGTAIVATDRRTAGEQVEDKSIEMKVGSETRRLFAANPDSARVIASSYAGHVLLVGDVPTQADKDKAGTAAKGVEKVKQVVNELRVGEVTPLSVRTNDTWLTTKVTTALINTKDVPSRTIVVTTERGVVYLQGKVTDTEGQLAAKAAASVSGVNKVVKLFEIVSRESTFMSQPPAPVENKDSSSAPPASSAGSGSGAVETIPIQ</sequence>
<dbReference type="InterPro" id="IPR014004">
    <property type="entry name" value="Transpt-assoc_nodulatn_dom_bac"/>
</dbReference>
<dbReference type="Proteomes" id="UP000253628">
    <property type="component" value="Unassembled WGS sequence"/>
</dbReference>
<keyword evidence="1" id="KW-0732">Signal</keyword>
<dbReference type="OrthoDB" id="5294487at2"/>
<dbReference type="PROSITE" id="PS50914">
    <property type="entry name" value="BON"/>
    <property type="match status" value="2"/>
</dbReference>
<dbReference type="PANTHER" id="PTHR34606">
    <property type="entry name" value="BON DOMAIN-CONTAINING PROTEIN"/>
    <property type="match status" value="1"/>
</dbReference>
<gene>
    <name evidence="4" type="ORF">DFR37_107142</name>
</gene>
<reference evidence="4 5" key="1">
    <citation type="submission" date="2018-06" db="EMBL/GenBank/DDBJ databases">
        <title>Genomic Encyclopedia of Type Strains, Phase IV (KMG-IV): sequencing the most valuable type-strain genomes for metagenomic binning, comparative biology and taxonomic classification.</title>
        <authorList>
            <person name="Goeker M."/>
        </authorList>
    </citation>
    <scope>NUCLEOTIDE SEQUENCE [LARGE SCALE GENOMIC DNA]</scope>
    <source>
        <strain evidence="4 5">DSM 25520</strain>
    </source>
</reference>
<dbReference type="AlphaFoldDB" id="A0A366HB29"/>
<feature type="region of interest" description="Disordered" evidence="2">
    <location>
        <begin position="205"/>
        <end position="239"/>
    </location>
</feature>
<dbReference type="InterPro" id="IPR051686">
    <property type="entry name" value="Lipoprotein_DolP"/>
</dbReference>
<organism evidence="4 5">
    <name type="scientific">Eoetvoesiella caeni</name>
    <dbReference type="NCBI Taxonomy" id="645616"/>
    <lineage>
        <taxon>Bacteria</taxon>
        <taxon>Pseudomonadati</taxon>
        <taxon>Pseudomonadota</taxon>
        <taxon>Betaproteobacteria</taxon>
        <taxon>Burkholderiales</taxon>
        <taxon>Alcaligenaceae</taxon>
        <taxon>Eoetvoesiella</taxon>
    </lineage>
</organism>
<keyword evidence="5" id="KW-1185">Reference proteome</keyword>
<accession>A0A366HB29</accession>
<dbReference type="PANTHER" id="PTHR34606:SF4">
    <property type="entry name" value="OUTER MEMBRANE LIPOPROTEIN DOLP"/>
    <property type="match status" value="1"/>
</dbReference>
<feature type="domain" description="BON" evidence="3">
    <location>
        <begin position="132"/>
        <end position="199"/>
    </location>
</feature>
<dbReference type="Pfam" id="PF04972">
    <property type="entry name" value="BON"/>
    <property type="match status" value="2"/>
</dbReference>
<name>A0A366HB29_9BURK</name>
<feature type="compositionally biased region" description="Low complexity" evidence="2">
    <location>
        <begin position="217"/>
        <end position="227"/>
    </location>
</feature>
<dbReference type="EMBL" id="QNRQ01000007">
    <property type="protein sequence ID" value="RBP38378.1"/>
    <property type="molecule type" value="Genomic_DNA"/>
</dbReference>
<evidence type="ECO:0000256" key="1">
    <source>
        <dbReference type="ARBA" id="ARBA00022729"/>
    </source>
</evidence>
<proteinExistence type="predicted"/>
<comment type="caution">
    <text evidence="4">The sequence shown here is derived from an EMBL/GenBank/DDBJ whole genome shotgun (WGS) entry which is preliminary data.</text>
</comment>
<dbReference type="InterPro" id="IPR007055">
    <property type="entry name" value="BON_dom"/>
</dbReference>
<evidence type="ECO:0000259" key="3">
    <source>
        <dbReference type="PROSITE" id="PS50914"/>
    </source>
</evidence>
<evidence type="ECO:0000256" key="2">
    <source>
        <dbReference type="SAM" id="MobiDB-lite"/>
    </source>
</evidence>
<feature type="domain" description="BON" evidence="3">
    <location>
        <begin position="53"/>
        <end position="123"/>
    </location>
</feature>
<evidence type="ECO:0000313" key="5">
    <source>
        <dbReference type="Proteomes" id="UP000253628"/>
    </source>
</evidence>
<dbReference type="Gene3D" id="3.30.1340.30">
    <property type="match status" value="2"/>
</dbReference>
<protein>
    <submittedName>
        <fullName evidence="4">Osmotically-inducible protein OsmY</fullName>
    </submittedName>
</protein>
<dbReference type="SMART" id="SM00749">
    <property type="entry name" value="BON"/>
    <property type="match status" value="2"/>
</dbReference>